<name>A0A7G2CHW6_9TRYP</name>
<evidence type="ECO:0000256" key="1">
    <source>
        <dbReference type="SAM" id="MobiDB-lite"/>
    </source>
</evidence>
<organism evidence="2 3">
    <name type="scientific">Angomonas deanei</name>
    <dbReference type="NCBI Taxonomy" id="59799"/>
    <lineage>
        <taxon>Eukaryota</taxon>
        <taxon>Discoba</taxon>
        <taxon>Euglenozoa</taxon>
        <taxon>Kinetoplastea</taxon>
        <taxon>Metakinetoplastina</taxon>
        <taxon>Trypanosomatida</taxon>
        <taxon>Trypanosomatidae</taxon>
        <taxon>Strigomonadinae</taxon>
        <taxon>Angomonas</taxon>
    </lineage>
</organism>
<evidence type="ECO:0000313" key="3">
    <source>
        <dbReference type="Proteomes" id="UP000515908"/>
    </source>
</evidence>
<reference evidence="2 3" key="1">
    <citation type="submission" date="2020-08" db="EMBL/GenBank/DDBJ databases">
        <authorList>
            <person name="Newling K."/>
            <person name="Davey J."/>
            <person name="Forrester S."/>
        </authorList>
    </citation>
    <scope>NUCLEOTIDE SEQUENCE [LARGE SCALE GENOMIC DNA]</scope>
    <source>
        <strain evidence="3">Crithidia deanei Carvalho (ATCC PRA-265)</strain>
    </source>
</reference>
<dbReference type="Proteomes" id="UP000515908">
    <property type="component" value="Chromosome 12"/>
</dbReference>
<proteinExistence type="predicted"/>
<dbReference type="VEuPathDB" id="TriTrypDB:ADEAN_000650200"/>
<sequence length="97" mass="10811">MAQKSLRSKSKNKSVGALRKHVGDAKRKSVHSKSKKDSKAQAQANYIKSVETAMASRVPSDQRSKLKVVKPSGPAEKKKNMRKPLTRGRVRKGDRKK</sequence>
<gene>
    <name evidence="2" type="ORF">ADEAN_000650200</name>
</gene>
<evidence type="ECO:0000313" key="2">
    <source>
        <dbReference type="EMBL" id="CAD2219009.1"/>
    </source>
</evidence>
<feature type="region of interest" description="Disordered" evidence="1">
    <location>
        <begin position="1"/>
        <end position="97"/>
    </location>
</feature>
<feature type="compositionally biased region" description="Basic residues" evidence="1">
    <location>
        <begin position="79"/>
        <end position="97"/>
    </location>
</feature>
<feature type="compositionally biased region" description="Basic residues" evidence="1">
    <location>
        <begin position="1"/>
        <end position="12"/>
    </location>
</feature>
<dbReference type="AlphaFoldDB" id="A0A7G2CHW6"/>
<dbReference type="EMBL" id="LR877156">
    <property type="protein sequence ID" value="CAD2219009.1"/>
    <property type="molecule type" value="Genomic_DNA"/>
</dbReference>
<accession>A0A7G2CHW6</accession>
<keyword evidence="3" id="KW-1185">Reference proteome</keyword>
<protein>
    <submittedName>
        <fullName evidence="2">Uncharacterized protein</fullName>
    </submittedName>
</protein>